<evidence type="ECO:0000313" key="3">
    <source>
        <dbReference type="Proteomes" id="UP000075398"/>
    </source>
</evidence>
<dbReference type="AlphaFoldDB" id="A0A150IWB8"/>
<dbReference type="InterPro" id="IPR036918">
    <property type="entry name" value="Pyrv_Knase_C_sf"/>
</dbReference>
<dbReference type="InterPro" id="IPR015795">
    <property type="entry name" value="Pyrv_Knase_C"/>
</dbReference>
<reference evidence="2 3" key="1">
    <citation type="journal article" date="2016" name="ISME J.">
        <title>Chasing the elusive Euryarchaeota class WSA2: genomes reveal a uniquely fastidious methyl-reducing methanogen.</title>
        <authorList>
            <person name="Nobu M.K."/>
            <person name="Narihiro T."/>
            <person name="Kuroda K."/>
            <person name="Mei R."/>
            <person name="Liu W.T."/>
        </authorList>
    </citation>
    <scope>NUCLEOTIDE SEQUENCE [LARGE SCALE GENOMIC DNA]</scope>
    <source>
        <strain evidence="2">U1lsi0528_Bin055</strain>
    </source>
</reference>
<feature type="domain" description="Pyruvate kinase C-terminal" evidence="1">
    <location>
        <begin position="1"/>
        <end position="70"/>
    </location>
</feature>
<keyword evidence="2" id="KW-0670">Pyruvate</keyword>
<evidence type="ECO:0000259" key="1">
    <source>
        <dbReference type="Pfam" id="PF02887"/>
    </source>
</evidence>
<dbReference type="Proteomes" id="UP000075398">
    <property type="component" value="Unassembled WGS sequence"/>
</dbReference>
<dbReference type="Pfam" id="PF02887">
    <property type="entry name" value="PK_C"/>
    <property type="match status" value="1"/>
</dbReference>
<name>A0A150IWB8_9EURY</name>
<dbReference type="GO" id="GO:0016301">
    <property type="term" value="F:kinase activity"/>
    <property type="evidence" value="ECO:0007669"/>
    <property type="project" value="UniProtKB-KW"/>
</dbReference>
<sequence>MTNNAATARKLSVVWGINEVYLDKEKGGISEAVLHAANYLKNEGLNDNDLFVFTAGVSNSKKQRTNLLEIREIGEVLSS</sequence>
<proteinExistence type="predicted"/>
<keyword evidence="2" id="KW-0808">Transferase</keyword>
<dbReference type="Gene3D" id="3.40.1380.20">
    <property type="entry name" value="Pyruvate kinase, C-terminal domain"/>
    <property type="match status" value="1"/>
</dbReference>
<gene>
    <name evidence="2" type="ORF">AMQ22_01784</name>
</gene>
<dbReference type="SUPFAM" id="SSF52935">
    <property type="entry name" value="PK C-terminal domain-like"/>
    <property type="match status" value="1"/>
</dbReference>
<accession>A0A150IWB8</accession>
<evidence type="ECO:0000313" key="2">
    <source>
        <dbReference type="EMBL" id="KYC48954.1"/>
    </source>
</evidence>
<keyword evidence="2" id="KW-0418">Kinase</keyword>
<protein>
    <submittedName>
        <fullName evidence="2">Pyruvate kinase</fullName>
    </submittedName>
</protein>
<dbReference type="EMBL" id="LNGC01000115">
    <property type="protein sequence ID" value="KYC48954.1"/>
    <property type="molecule type" value="Genomic_DNA"/>
</dbReference>
<organism evidence="2 3">
    <name type="scientific">Candidatus Methanofastidiosum methylothiophilum</name>
    <dbReference type="NCBI Taxonomy" id="1705564"/>
    <lineage>
        <taxon>Archaea</taxon>
        <taxon>Methanobacteriati</taxon>
        <taxon>Methanobacteriota</taxon>
        <taxon>Stenosarchaea group</taxon>
        <taxon>Candidatus Methanofastidiosia</taxon>
        <taxon>Candidatus Methanofastidiosales</taxon>
        <taxon>Candidatus Methanofastidiosaceae</taxon>
        <taxon>Candidatus Methanofastidiosum</taxon>
    </lineage>
</organism>
<comment type="caution">
    <text evidence="2">The sequence shown here is derived from an EMBL/GenBank/DDBJ whole genome shotgun (WGS) entry which is preliminary data.</text>
</comment>